<sequence>MENIPTRVKLESIESFQSTIRKLEKALAQMIEKGASTSLIEKRLQALRIGLAVLERVWHEQPHPYSQEELAKTREVLAGLLPSIESMCAKSKSGSPQRTLLEKRIRSLELAIKAIAGIFT</sequence>
<comment type="caution">
    <text evidence="1">The sequence shown here is derived from an EMBL/GenBank/DDBJ whole genome shotgun (WGS) entry which is preliminary data.</text>
</comment>
<reference evidence="1 2" key="1">
    <citation type="submission" date="2023-07" db="EMBL/GenBank/DDBJ databases">
        <title>Genomic Encyclopedia of Type Strains, Phase IV (KMG-IV): sequencing the most valuable type-strain genomes for metagenomic binning, comparative biology and taxonomic classification.</title>
        <authorList>
            <person name="Goeker M."/>
        </authorList>
    </citation>
    <scope>NUCLEOTIDE SEQUENCE [LARGE SCALE GENOMIC DNA]</scope>
    <source>
        <strain evidence="1 2">DSM 16419</strain>
    </source>
</reference>
<organism evidence="1 2">
    <name type="scientific">Planomicrobium stackebrandtii</name>
    <dbReference type="NCBI Taxonomy" id="253160"/>
    <lineage>
        <taxon>Bacteria</taxon>
        <taxon>Bacillati</taxon>
        <taxon>Bacillota</taxon>
        <taxon>Bacilli</taxon>
        <taxon>Bacillales</taxon>
        <taxon>Caryophanaceae</taxon>
        <taxon>Planomicrobium</taxon>
    </lineage>
</organism>
<keyword evidence="2" id="KW-1185">Reference proteome</keyword>
<evidence type="ECO:0000313" key="1">
    <source>
        <dbReference type="EMBL" id="MDQ0428604.1"/>
    </source>
</evidence>
<dbReference type="EMBL" id="JAUSWB010000003">
    <property type="protein sequence ID" value="MDQ0428604.1"/>
    <property type="molecule type" value="Genomic_DNA"/>
</dbReference>
<accession>A0ABU0GUH1</accession>
<proteinExistence type="predicted"/>
<protein>
    <submittedName>
        <fullName evidence="1">Site-specific integrase-resolvase</fullName>
    </submittedName>
</protein>
<gene>
    <name evidence="1" type="ORF">QOZ98_001430</name>
</gene>
<dbReference type="Proteomes" id="UP001241988">
    <property type="component" value="Unassembled WGS sequence"/>
</dbReference>
<evidence type="ECO:0000313" key="2">
    <source>
        <dbReference type="Proteomes" id="UP001241988"/>
    </source>
</evidence>
<dbReference type="RefSeq" id="WP_308786773.1">
    <property type="nucleotide sequence ID" value="NZ_JAUSWB010000003.1"/>
</dbReference>
<name>A0ABU0GUH1_9BACL</name>